<keyword evidence="7 13" id="KW-0653">Protein transport</keyword>
<dbReference type="Pfam" id="PF14849">
    <property type="entry name" value="YidC_periplas"/>
    <property type="match status" value="1"/>
</dbReference>
<feature type="transmembrane region" description="Helical" evidence="13">
    <location>
        <begin position="381"/>
        <end position="407"/>
    </location>
</feature>
<dbReference type="CDD" id="cd19961">
    <property type="entry name" value="EcYidC-like_peri"/>
    <property type="match status" value="1"/>
</dbReference>
<evidence type="ECO:0000256" key="10">
    <source>
        <dbReference type="ARBA" id="ARBA00023186"/>
    </source>
</evidence>
<dbReference type="Gene3D" id="2.70.98.90">
    <property type="match status" value="1"/>
</dbReference>
<comment type="function">
    <text evidence="13">Required for the insertion and/or proper folding and/or complex formation of integral membrane proteins into the membrane. Involved in integration of membrane proteins that insert both dependently and independently of the Sec translocase complex, as well as at least some lipoproteins. Aids folding of multispanning membrane proteins.</text>
</comment>
<comment type="subcellular location">
    <subcellularLocation>
        <location evidence="1">Cell inner membrane</location>
        <topology evidence="1">Multi-pass membrane protein</topology>
    </subcellularLocation>
    <subcellularLocation>
        <location evidence="13">Cell membrane</location>
        <topology evidence="13">Multi-pass membrane protein</topology>
    </subcellularLocation>
</comment>
<accession>A0ABX7C946</accession>
<keyword evidence="6 13" id="KW-0812">Transmembrane</keyword>
<dbReference type="EMBL" id="CP068046">
    <property type="protein sequence ID" value="QQR39729.1"/>
    <property type="molecule type" value="Genomic_DNA"/>
</dbReference>
<dbReference type="PRINTS" id="PR01900">
    <property type="entry name" value="YIDCPROTEIN"/>
</dbReference>
<reference evidence="16 17" key="1">
    <citation type="submission" date="2021-01" db="EMBL/GenBank/DDBJ databases">
        <title>Genome seq and assembly of Devosia sp. LEGU1.</title>
        <authorList>
            <person name="Chhetri G."/>
        </authorList>
    </citation>
    <scope>NUCLEOTIDE SEQUENCE [LARGE SCALE GENOMIC DNA]</scope>
    <source>
        <strain evidence="16 17">LEGU1</strain>
    </source>
</reference>
<dbReference type="InterPro" id="IPR001708">
    <property type="entry name" value="YidC/ALB3/OXA1/COX18"/>
</dbReference>
<evidence type="ECO:0000256" key="7">
    <source>
        <dbReference type="ARBA" id="ARBA00022927"/>
    </source>
</evidence>
<evidence type="ECO:0000256" key="1">
    <source>
        <dbReference type="ARBA" id="ARBA00004429"/>
    </source>
</evidence>
<keyword evidence="10 13" id="KW-0143">Chaperone</keyword>
<evidence type="ECO:0000256" key="3">
    <source>
        <dbReference type="ARBA" id="ARBA00015325"/>
    </source>
</evidence>
<dbReference type="InterPro" id="IPR028055">
    <property type="entry name" value="YidC/Oxa/ALB_C"/>
</dbReference>
<evidence type="ECO:0000256" key="13">
    <source>
        <dbReference type="HAMAP-Rule" id="MF_01810"/>
    </source>
</evidence>
<feature type="transmembrane region" description="Helical" evidence="13">
    <location>
        <begin position="513"/>
        <end position="536"/>
    </location>
</feature>
<dbReference type="NCBIfam" id="TIGR03592">
    <property type="entry name" value="yidC_oxa1_cterm"/>
    <property type="match status" value="1"/>
</dbReference>
<dbReference type="HAMAP" id="MF_01810">
    <property type="entry name" value="YidC_type1"/>
    <property type="match status" value="1"/>
</dbReference>
<dbReference type="NCBIfam" id="NF002353">
    <property type="entry name" value="PRK01318.1-4"/>
    <property type="match status" value="1"/>
</dbReference>
<keyword evidence="9 13" id="KW-0472">Membrane</keyword>
<dbReference type="Pfam" id="PF02096">
    <property type="entry name" value="60KD_IMP"/>
    <property type="match status" value="1"/>
</dbReference>
<dbReference type="NCBIfam" id="TIGR03593">
    <property type="entry name" value="yidC_nterm"/>
    <property type="match status" value="1"/>
</dbReference>
<name>A0ABX7C946_9HYPH</name>
<keyword evidence="5 13" id="KW-1003">Cell membrane</keyword>
<organism evidence="16 17">
    <name type="scientific">Devosia rhizoryzae</name>
    <dbReference type="NCBI Taxonomy" id="2774137"/>
    <lineage>
        <taxon>Bacteria</taxon>
        <taxon>Pseudomonadati</taxon>
        <taxon>Pseudomonadota</taxon>
        <taxon>Alphaproteobacteria</taxon>
        <taxon>Hyphomicrobiales</taxon>
        <taxon>Devosiaceae</taxon>
        <taxon>Devosia</taxon>
    </lineage>
</organism>
<dbReference type="Proteomes" id="UP000595857">
    <property type="component" value="Chromosome"/>
</dbReference>
<evidence type="ECO:0000256" key="4">
    <source>
        <dbReference type="ARBA" id="ARBA00022448"/>
    </source>
</evidence>
<evidence type="ECO:0000256" key="5">
    <source>
        <dbReference type="ARBA" id="ARBA00022475"/>
    </source>
</evidence>
<evidence type="ECO:0000313" key="16">
    <source>
        <dbReference type="EMBL" id="QQR39729.1"/>
    </source>
</evidence>
<dbReference type="InterPro" id="IPR028053">
    <property type="entry name" value="Membr_insert_YidC_N"/>
</dbReference>
<feature type="domain" description="Membrane insertase YidC/Oxa/ALB C-terminal" evidence="14">
    <location>
        <begin position="388"/>
        <end position="591"/>
    </location>
</feature>
<comment type="similarity">
    <text evidence="2 13">Belongs to the OXA1/ALB3/YidC family. Type 1 subfamily.</text>
</comment>
<evidence type="ECO:0000256" key="9">
    <source>
        <dbReference type="ARBA" id="ARBA00023136"/>
    </source>
</evidence>
<evidence type="ECO:0000259" key="14">
    <source>
        <dbReference type="Pfam" id="PF02096"/>
    </source>
</evidence>
<dbReference type="PRINTS" id="PR00701">
    <property type="entry name" value="60KDINNERMP"/>
</dbReference>
<evidence type="ECO:0000259" key="15">
    <source>
        <dbReference type="Pfam" id="PF14849"/>
    </source>
</evidence>
<evidence type="ECO:0000256" key="2">
    <source>
        <dbReference type="ARBA" id="ARBA00010527"/>
    </source>
</evidence>
<dbReference type="InterPro" id="IPR047196">
    <property type="entry name" value="YidC_ALB_C"/>
</dbReference>
<dbReference type="InterPro" id="IPR038221">
    <property type="entry name" value="YidC_periplasmic_sf"/>
</dbReference>
<evidence type="ECO:0000256" key="8">
    <source>
        <dbReference type="ARBA" id="ARBA00022989"/>
    </source>
</evidence>
<evidence type="ECO:0000313" key="17">
    <source>
        <dbReference type="Proteomes" id="UP000595857"/>
    </source>
</evidence>
<feature type="transmembrane region" description="Helical" evidence="13">
    <location>
        <begin position="557"/>
        <end position="577"/>
    </location>
</feature>
<feature type="transmembrane region" description="Helical" evidence="13">
    <location>
        <begin position="457"/>
        <end position="478"/>
    </location>
</feature>
<proteinExistence type="inferred from homology"/>
<sequence>MKSDNRNIILAVVLSMLVLFGWQFFVAGPQLQRAQEQAAARDAAAAAAQAETTEPLAVPTVNADGTTSTPAAAAPADAASQTFADRESALAASQRVTISTADLEGSINLTGARIDDLQLKNYRETVDPQSPIITLLKPAGLTDAYFIEQGFAASGNAVTVPDAQTVWAVEGANTTLSAETPVTLVWDNGAGLVFRRTIAVDNFYLFTVTQTVENQGAGDVALFPYSRVVRHGNPKVQNFFIQHEGPIGVLGNNNYVSRKYGDLQNEKQVDFASTTGWLGIADKYWATAVLPKPGVGINARFAYSAPAGTNVFQSNYVETQPVVVPAGGTVSHESYVFAGAKEDRVIAGYQETYGFDRIELLIDWGWFHFLTKPMHWALVNLYALLGNFGLAVLAVTIIVKAIFFPLANRSYASMAAMRRVQPEMKAIQERLKDDRPAQQQAMMELYRKEKINPLSGCWPILIQIPVFFALYTVIFISLEMRHAPFFGWIQDLAAPDPTNIFTLFGLIPWNPTVLPVIGSFLHLGVWPVIMGITMWVQMRLNPPPPDPTQQMIFNWMPVIFTFMLGTFPAGLVIYWAWNNTLSIAQQWFIMKRHGAEVNLFGNIMSSFRRKPKPVETTKS</sequence>
<evidence type="ECO:0000256" key="6">
    <source>
        <dbReference type="ARBA" id="ARBA00022692"/>
    </source>
</evidence>
<dbReference type="CDD" id="cd20070">
    <property type="entry name" value="5TM_YidC_Alb3"/>
    <property type="match status" value="1"/>
</dbReference>
<protein>
    <recommendedName>
        <fullName evidence="3 13">Membrane protein insertase YidC</fullName>
    </recommendedName>
    <alternativeName>
        <fullName evidence="12 13">Foldase YidC</fullName>
    </alternativeName>
    <alternativeName>
        <fullName evidence="11 13">Membrane integrase YidC</fullName>
    </alternativeName>
    <alternativeName>
        <fullName evidence="13">Membrane protein YidC</fullName>
    </alternativeName>
</protein>
<feature type="domain" description="Membrane insertase YidC N-terminal" evidence="15">
    <location>
        <begin position="95"/>
        <end position="376"/>
    </location>
</feature>
<dbReference type="InterPro" id="IPR019998">
    <property type="entry name" value="Membr_insert_YidC"/>
</dbReference>
<dbReference type="PANTHER" id="PTHR12428">
    <property type="entry name" value="OXA1"/>
    <property type="match status" value="1"/>
</dbReference>
<keyword evidence="17" id="KW-1185">Reference proteome</keyword>
<evidence type="ECO:0000256" key="12">
    <source>
        <dbReference type="ARBA" id="ARBA00033342"/>
    </source>
</evidence>
<dbReference type="PANTHER" id="PTHR12428:SF65">
    <property type="entry name" value="CYTOCHROME C OXIDASE ASSEMBLY PROTEIN COX18, MITOCHONDRIAL"/>
    <property type="match status" value="1"/>
</dbReference>
<evidence type="ECO:0000256" key="11">
    <source>
        <dbReference type="ARBA" id="ARBA00033245"/>
    </source>
</evidence>
<gene>
    <name evidence="13 16" type="primary">yidC</name>
    <name evidence="16" type="ORF">JI748_01540</name>
</gene>
<comment type="subunit">
    <text evidence="13">Interacts with the Sec translocase complex via SecD. Specifically interacts with transmembrane segments of nascent integral membrane proteins during membrane integration.</text>
</comment>
<keyword evidence="8 13" id="KW-1133">Transmembrane helix</keyword>
<dbReference type="RefSeq" id="WP_201634297.1">
    <property type="nucleotide sequence ID" value="NZ_CP068046.1"/>
</dbReference>
<keyword evidence="4 13" id="KW-0813">Transport</keyword>